<dbReference type="HAMAP" id="MF_00226_B">
    <property type="entry name" value="CinA_B"/>
    <property type="match status" value="1"/>
</dbReference>
<dbReference type="CDD" id="cd00885">
    <property type="entry name" value="cinA"/>
    <property type="match status" value="1"/>
</dbReference>
<comment type="caution">
    <text evidence="3">The sequence shown here is derived from an EMBL/GenBank/DDBJ whole genome shotgun (WGS) entry which is preliminary data.</text>
</comment>
<reference evidence="3 4" key="1">
    <citation type="submission" date="2023-03" db="EMBL/GenBank/DDBJ databases">
        <title>Draft genome sequence of Thalassotalea eurytherma JCM 18482T.</title>
        <authorList>
            <person name="Sawabe T."/>
        </authorList>
    </citation>
    <scope>NUCLEOTIDE SEQUENCE [LARGE SCALE GENOMIC DNA]</scope>
    <source>
        <strain evidence="3 4">JCM 18482</strain>
    </source>
</reference>
<feature type="domain" description="MoaB/Mog" evidence="2">
    <location>
        <begin position="7"/>
        <end position="173"/>
    </location>
</feature>
<dbReference type="InterPro" id="IPR001453">
    <property type="entry name" value="MoaB/Mog_dom"/>
</dbReference>
<proteinExistence type="inferred from homology"/>
<dbReference type="InterPro" id="IPR008136">
    <property type="entry name" value="CinA_C"/>
</dbReference>
<evidence type="ECO:0000259" key="2">
    <source>
        <dbReference type="SMART" id="SM00852"/>
    </source>
</evidence>
<keyword evidence="4" id="KW-1185">Reference proteome</keyword>
<sequence>MTKLNVQLLMTGNELMTGDIVDSNSAFIANEFKNIGVTITRKITVADDLAILTAEISQISQQSDLLIINGGLGPTTDDLTAQALASAANLPIEEHPNALEHLTTWCAKRNAKLSAANLKQALLPKGCDIVANSIGSAVGFSLTINNCLIICTPGVPKELKLMVRDEITPTVKNLIGDSSQIFTKRMQVFGYGESGLQQLISDKLPQWPEQLEIGFRASMPLLELKVTYSSAFPSDERDLWLAQLESLLEHHIVHHITNRPISLAEQVNQLLSSNNLTLTTAESCTGGLIASQITQVSGASQNFHAGFVTYSNDMKSKLLNVNKTTLEEYGAVSEHTVIEMLKGALAISGAELGIAVSGIAGPTGGTDDKPVGTVWIAWGNHTHLNTVECLIPGTRWYFQQAVCAITLDLIRRFILNIKDTPRYLVDRAPKHIK</sequence>
<comment type="similarity">
    <text evidence="1">Belongs to the CinA family.</text>
</comment>
<dbReference type="Gene3D" id="3.40.980.10">
    <property type="entry name" value="MoaB/Mog-like domain"/>
    <property type="match status" value="1"/>
</dbReference>
<dbReference type="Gene3D" id="3.90.950.20">
    <property type="entry name" value="CinA-like"/>
    <property type="match status" value="1"/>
</dbReference>
<dbReference type="SMART" id="SM00852">
    <property type="entry name" value="MoCF_biosynth"/>
    <property type="match status" value="1"/>
</dbReference>
<name>A0ABQ6H032_9GAMM</name>
<dbReference type="EMBL" id="BSSU01000004">
    <property type="protein sequence ID" value="GLX81533.1"/>
    <property type="molecule type" value="Genomic_DNA"/>
</dbReference>
<dbReference type="NCBIfam" id="TIGR00200">
    <property type="entry name" value="cinA_nterm"/>
    <property type="match status" value="1"/>
</dbReference>
<dbReference type="InterPro" id="IPR008135">
    <property type="entry name" value="Competence-induced_CinA"/>
</dbReference>
<dbReference type="Proteomes" id="UP001157133">
    <property type="component" value="Unassembled WGS sequence"/>
</dbReference>
<dbReference type="SUPFAM" id="SSF142433">
    <property type="entry name" value="CinA-like"/>
    <property type="match status" value="1"/>
</dbReference>
<dbReference type="InterPro" id="IPR050101">
    <property type="entry name" value="CinA"/>
</dbReference>
<dbReference type="NCBIfam" id="TIGR00199">
    <property type="entry name" value="PncC_domain"/>
    <property type="match status" value="1"/>
</dbReference>
<evidence type="ECO:0000256" key="1">
    <source>
        <dbReference type="HAMAP-Rule" id="MF_00226"/>
    </source>
</evidence>
<evidence type="ECO:0000313" key="4">
    <source>
        <dbReference type="Proteomes" id="UP001157133"/>
    </source>
</evidence>
<dbReference type="Pfam" id="PF02464">
    <property type="entry name" value="CinA"/>
    <property type="match status" value="1"/>
</dbReference>
<organism evidence="3 4">
    <name type="scientific">Thalassotalea eurytherma</name>
    <dbReference type="NCBI Taxonomy" id="1144278"/>
    <lineage>
        <taxon>Bacteria</taxon>
        <taxon>Pseudomonadati</taxon>
        <taxon>Pseudomonadota</taxon>
        <taxon>Gammaproteobacteria</taxon>
        <taxon>Alteromonadales</taxon>
        <taxon>Colwelliaceae</taxon>
        <taxon>Thalassotalea</taxon>
    </lineage>
</organism>
<dbReference type="PIRSF" id="PIRSF006728">
    <property type="entry name" value="CinA"/>
    <property type="match status" value="1"/>
</dbReference>
<protein>
    <recommendedName>
        <fullName evidence="1">CinA-like protein</fullName>
    </recommendedName>
</protein>
<dbReference type="PANTHER" id="PTHR13939:SF0">
    <property type="entry name" value="NMN AMIDOHYDROLASE-LIKE PROTEIN YFAY"/>
    <property type="match status" value="1"/>
</dbReference>
<dbReference type="InterPro" id="IPR036653">
    <property type="entry name" value="CinA-like_C"/>
</dbReference>
<dbReference type="InterPro" id="IPR036425">
    <property type="entry name" value="MoaB/Mog-like_dom_sf"/>
</dbReference>
<gene>
    <name evidence="3" type="primary">pncC</name>
    <name evidence="3" type="ORF">theurythT_09850</name>
</gene>
<dbReference type="PANTHER" id="PTHR13939">
    <property type="entry name" value="NICOTINAMIDE-NUCLEOTIDE AMIDOHYDROLASE PNCC"/>
    <property type="match status" value="1"/>
</dbReference>
<dbReference type="NCBIfam" id="TIGR00177">
    <property type="entry name" value="molyb_syn"/>
    <property type="match status" value="1"/>
</dbReference>
<evidence type="ECO:0000313" key="3">
    <source>
        <dbReference type="EMBL" id="GLX81533.1"/>
    </source>
</evidence>
<dbReference type="Pfam" id="PF00994">
    <property type="entry name" value="MoCF_biosynth"/>
    <property type="match status" value="1"/>
</dbReference>
<dbReference type="SUPFAM" id="SSF53218">
    <property type="entry name" value="Molybdenum cofactor biosynthesis proteins"/>
    <property type="match status" value="1"/>
</dbReference>
<accession>A0ABQ6H032</accession>
<dbReference type="RefSeq" id="WP_284206867.1">
    <property type="nucleotide sequence ID" value="NZ_BSSU01000004.1"/>
</dbReference>